<keyword evidence="2" id="KW-1185">Reference proteome</keyword>
<organism evidence="1 2">
    <name type="scientific">Portunus trituberculatus</name>
    <name type="common">Swimming crab</name>
    <name type="synonym">Neptunus trituberculatus</name>
    <dbReference type="NCBI Taxonomy" id="210409"/>
    <lineage>
        <taxon>Eukaryota</taxon>
        <taxon>Metazoa</taxon>
        <taxon>Ecdysozoa</taxon>
        <taxon>Arthropoda</taxon>
        <taxon>Crustacea</taxon>
        <taxon>Multicrustacea</taxon>
        <taxon>Malacostraca</taxon>
        <taxon>Eumalacostraca</taxon>
        <taxon>Eucarida</taxon>
        <taxon>Decapoda</taxon>
        <taxon>Pleocyemata</taxon>
        <taxon>Brachyura</taxon>
        <taxon>Eubrachyura</taxon>
        <taxon>Portunoidea</taxon>
        <taxon>Portunidae</taxon>
        <taxon>Portuninae</taxon>
        <taxon>Portunus</taxon>
    </lineage>
</organism>
<evidence type="ECO:0000313" key="2">
    <source>
        <dbReference type="Proteomes" id="UP000324222"/>
    </source>
</evidence>
<protein>
    <submittedName>
        <fullName evidence="1">Uncharacterized protein</fullName>
    </submittedName>
</protein>
<dbReference type="AlphaFoldDB" id="A0A5B7H6A1"/>
<comment type="caution">
    <text evidence="1">The sequence shown here is derived from an EMBL/GenBank/DDBJ whole genome shotgun (WGS) entry which is preliminary data.</text>
</comment>
<dbReference type="EMBL" id="VSRR010023299">
    <property type="protein sequence ID" value="MPC65379.1"/>
    <property type="molecule type" value="Genomic_DNA"/>
</dbReference>
<evidence type="ECO:0000313" key="1">
    <source>
        <dbReference type="EMBL" id="MPC65379.1"/>
    </source>
</evidence>
<sequence>MRASVTRDETFGPLGGAQLDSSRQALPVLLLLSHLRFLLLHLTSTLPYSWETSILPYSYVRVGHHTRHVDEHSLAEASGGSTAGLGLSHVIVRVGCLQYCIP</sequence>
<name>A0A5B7H6A1_PORTR</name>
<dbReference type="Proteomes" id="UP000324222">
    <property type="component" value="Unassembled WGS sequence"/>
</dbReference>
<reference evidence="1 2" key="1">
    <citation type="submission" date="2019-05" db="EMBL/GenBank/DDBJ databases">
        <title>Another draft genome of Portunus trituberculatus and its Hox gene families provides insights of decapod evolution.</title>
        <authorList>
            <person name="Jeong J.-H."/>
            <person name="Song I."/>
            <person name="Kim S."/>
            <person name="Choi T."/>
            <person name="Kim D."/>
            <person name="Ryu S."/>
            <person name="Kim W."/>
        </authorList>
    </citation>
    <scope>NUCLEOTIDE SEQUENCE [LARGE SCALE GENOMIC DNA]</scope>
    <source>
        <tissue evidence="1">Muscle</tissue>
    </source>
</reference>
<gene>
    <name evidence="1" type="ORF">E2C01_059513</name>
</gene>
<proteinExistence type="predicted"/>
<accession>A0A5B7H6A1</accession>